<sequence>MIALEDVIPGARSPLKRLRNVVAELMGMQIDEIEKNYKSSRDKVLDFLQFDVPSFGLGVSQEEKEALPKGVVVVNSQANSLVAVVYQMCKHQPILTKVKMHWLKHRKGAERAERATDKETLLAKPAEEGYIKAKAGKEKYEEVVSKKAKRGNSSQQAIEGGESLQKTDVKEVEEDSSVGKVEAKNEGRENKQLTAGCSNGLQQQPLKYKKDGRRFTVTPFDAYVILGVPFGGRKIIESNRPSTNEEYNEVQAA</sequence>
<keyword evidence="3" id="KW-1185">Reference proteome</keyword>
<evidence type="ECO:0000256" key="1">
    <source>
        <dbReference type="SAM" id="MobiDB-lite"/>
    </source>
</evidence>
<organism evidence="2 3">
    <name type="scientific">Carnegiea gigantea</name>
    <dbReference type="NCBI Taxonomy" id="171969"/>
    <lineage>
        <taxon>Eukaryota</taxon>
        <taxon>Viridiplantae</taxon>
        <taxon>Streptophyta</taxon>
        <taxon>Embryophyta</taxon>
        <taxon>Tracheophyta</taxon>
        <taxon>Spermatophyta</taxon>
        <taxon>Magnoliopsida</taxon>
        <taxon>eudicotyledons</taxon>
        <taxon>Gunneridae</taxon>
        <taxon>Pentapetalae</taxon>
        <taxon>Caryophyllales</taxon>
        <taxon>Cactineae</taxon>
        <taxon>Cactaceae</taxon>
        <taxon>Cactoideae</taxon>
        <taxon>Echinocereeae</taxon>
        <taxon>Carnegiea</taxon>
    </lineage>
</organism>
<gene>
    <name evidence="2" type="ORF">Cgig2_017106</name>
</gene>
<feature type="region of interest" description="Disordered" evidence="1">
    <location>
        <begin position="147"/>
        <end position="198"/>
    </location>
</feature>
<feature type="compositionally biased region" description="Basic and acidic residues" evidence="1">
    <location>
        <begin position="181"/>
        <end position="191"/>
    </location>
</feature>
<reference evidence="2" key="1">
    <citation type="submission" date="2022-04" db="EMBL/GenBank/DDBJ databases">
        <title>Carnegiea gigantea Genome sequencing and assembly v2.</title>
        <authorList>
            <person name="Copetti D."/>
            <person name="Sanderson M.J."/>
            <person name="Burquez A."/>
            <person name="Wojciechowski M.F."/>
        </authorList>
    </citation>
    <scope>NUCLEOTIDE SEQUENCE</scope>
    <source>
        <strain evidence="2">SGP5-SGP5p</strain>
        <tissue evidence="2">Aerial part</tissue>
    </source>
</reference>
<accession>A0A9Q1GU71</accession>
<comment type="caution">
    <text evidence="2">The sequence shown here is derived from an EMBL/GenBank/DDBJ whole genome shotgun (WGS) entry which is preliminary data.</text>
</comment>
<dbReference type="EMBL" id="JAKOGI010001337">
    <property type="protein sequence ID" value="KAJ8426178.1"/>
    <property type="molecule type" value="Genomic_DNA"/>
</dbReference>
<evidence type="ECO:0000313" key="3">
    <source>
        <dbReference type="Proteomes" id="UP001153076"/>
    </source>
</evidence>
<proteinExistence type="predicted"/>
<dbReference type="AlphaFoldDB" id="A0A9Q1GU71"/>
<protein>
    <submittedName>
        <fullName evidence="2">Uncharacterized protein</fullName>
    </submittedName>
</protein>
<name>A0A9Q1GU71_9CARY</name>
<evidence type="ECO:0000313" key="2">
    <source>
        <dbReference type="EMBL" id="KAJ8426178.1"/>
    </source>
</evidence>
<dbReference type="Proteomes" id="UP001153076">
    <property type="component" value="Unassembled WGS sequence"/>
</dbReference>